<dbReference type="EMBL" id="NRSZ01000484">
    <property type="protein sequence ID" value="PNY26904.1"/>
    <property type="molecule type" value="Genomic_DNA"/>
</dbReference>
<proteinExistence type="predicted"/>
<gene>
    <name evidence="2" type="ORF">TCAP_03172</name>
</gene>
<name>A0A2K3QH67_9HYPO</name>
<feature type="region of interest" description="Disordered" evidence="1">
    <location>
        <begin position="1"/>
        <end position="60"/>
    </location>
</feature>
<comment type="caution">
    <text evidence="2">The sequence shown here is derived from an EMBL/GenBank/DDBJ whole genome shotgun (WGS) entry which is preliminary data.</text>
</comment>
<feature type="region of interest" description="Disordered" evidence="1">
    <location>
        <begin position="106"/>
        <end position="158"/>
    </location>
</feature>
<organism evidence="2 3">
    <name type="scientific">Tolypocladium capitatum</name>
    <dbReference type="NCBI Taxonomy" id="45235"/>
    <lineage>
        <taxon>Eukaryota</taxon>
        <taxon>Fungi</taxon>
        <taxon>Dikarya</taxon>
        <taxon>Ascomycota</taxon>
        <taxon>Pezizomycotina</taxon>
        <taxon>Sordariomycetes</taxon>
        <taxon>Hypocreomycetidae</taxon>
        <taxon>Hypocreales</taxon>
        <taxon>Ophiocordycipitaceae</taxon>
        <taxon>Tolypocladium</taxon>
    </lineage>
</organism>
<evidence type="ECO:0000313" key="3">
    <source>
        <dbReference type="Proteomes" id="UP000236621"/>
    </source>
</evidence>
<protein>
    <submittedName>
        <fullName evidence="2">Uncharacterized protein</fullName>
    </submittedName>
</protein>
<feature type="compositionally biased region" description="Low complexity" evidence="1">
    <location>
        <begin position="13"/>
        <end position="26"/>
    </location>
</feature>
<dbReference type="OrthoDB" id="4926650at2759"/>
<accession>A0A2K3QH67</accession>
<sequence>MTMRMTALAVDRAAGPGSAPGNPATGRQSTRRVESGRRVARDHRTTEHLFEPTSDKPRRRAHHRAIAGGEVDGMMVSFLSGTGGGSSRGLPDPRDTDFVLFEPEPPGWSQEAKFGPSSNSLGGASLLYNGETQAGRRRRPHRRHRQTTPGSPLADRHSGVIRQLGSWCDETAESHKMSPCEMSSDLERCLAPMTSPETPSPPMLPEPEFSPMATSFEFCLCCDNEGGRIGESWHMTARVEGDAKLNWAKAYIEKMRTGGTPSNW</sequence>
<evidence type="ECO:0000313" key="2">
    <source>
        <dbReference type="EMBL" id="PNY26904.1"/>
    </source>
</evidence>
<dbReference type="AlphaFoldDB" id="A0A2K3QH67"/>
<feature type="compositionally biased region" description="Basic and acidic residues" evidence="1">
    <location>
        <begin position="31"/>
        <end position="56"/>
    </location>
</feature>
<feature type="compositionally biased region" description="Basic residues" evidence="1">
    <location>
        <begin position="135"/>
        <end position="146"/>
    </location>
</feature>
<reference evidence="2 3" key="1">
    <citation type="submission" date="2017-08" db="EMBL/GenBank/DDBJ databases">
        <title>Harnessing the power of phylogenomics to disentangle the directionality and signatures of interkingdom host jumping in the parasitic fungal genus Tolypocladium.</title>
        <authorList>
            <person name="Quandt C.A."/>
            <person name="Patterson W."/>
            <person name="Spatafora J.W."/>
        </authorList>
    </citation>
    <scope>NUCLEOTIDE SEQUENCE [LARGE SCALE GENOMIC DNA]</scope>
    <source>
        <strain evidence="2 3">CBS 113982</strain>
    </source>
</reference>
<keyword evidence="3" id="KW-1185">Reference proteome</keyword>
<dbReference type="Proteomes" id="UP000236621">
    <property type="component" value="Unassembled WGS sequence"/>
</dbReference>
<evidence type="ECO:0000256" key="1">
    <source>
        <dbReference type="SAM" id="MobiDB-lite"/>
    </source>
</evidence>